<dbReference type="PANTHER" id="PTHR47466">
    <property type="match status" value="1"/>
</dbReference>
<gene>
    <name evidence="12" type="ORF">AAEO56_15205</name>
</gene>
<comment type="similarity">
    <text evidence="1">Belongs to the peptidase M43B family.</text>
</comment>
<dbReference type="Pfam" id="PF18962">
    <property type="entry name" value="Por_Secre_tail"/>
    <property type="match status" value="1"/>
</dbReference>
<keyword evidence="3" id="KW-0479">Metal-binding</keyword>
<dbReference type="InterPro" id="IPR026444">
    <property type="entry name" value="Secre_tail"/>
</dbReference>
<evidence type="ECO:0000313" key="13">
    <source>
        <dbReference type="Proteomes" id="UP001464555"/>
    </source>
</evidence>
<evidence type="ECO:0000256" key="3">
    <source>
        <dbReference type="ARBA" id="ARBA00022723"/>
    </source>
</evidence>
<dbReference type="CDD" id="cd04275">
    <property type="entry name" value="ZnMc_pappalysin_like"/>
    <property type="match status" value="1"/>
</dbReference>
<feature type="signal peptide" evidence="9">
    <location>
        <begin position="1"/>
        <end position="24"/>
    </location>
</feature>
<keyword evidence="8" id="KW-1015">Disulfide bond</keyword>
<dbReference type="InterPro" id="IPR008754">
    <property type="entry name" value="Peptidase_M43"/>
</dbReference>
<evidence type="ECO:0000256" key="8">
    <source>
        <dbReference type="ARBA" id="ARBA00023157"/>
    </source>
</evidence>
<dbReference type="RefSeq" id="WP_341697915.1">
    <property type="nucleotide sequence ID" value="NZ_JBBYHR010000009.1"/>
</dbReference>
<feature type="domain" description="Peptidase M43 pregnancy-associated plasma-A" evidence="10">
    <location>
        <begin position="191"/>
        <end position="354"/>
    </location>
</feature>
<evidence type="ECO:0000256" key="4">
    <source>
        <dbReference type="ARBA" id="ARBA00022729"/>
    </source>
</evidence>
<evidence type="ECO:0000313" key="12">
    <source>
        <dbReference type="EMBL" id="MEL1245621.1"/>
    </source>
</evidence>
<evidence type="ECO:0000256" key="6">
    <source>
        <dbReference type="ARBA" id="ARBA00022833"/>
    </source>
</evidence>
<feature type="chain" id="PRO_5046120490" evidence="9">
    <location>
        <begin position="25"/>
        <end position="460"/>
    </location>
</feature>
<accession>A0ABU9I077</accession>
<evidence type="ECO:0000256" key="9">
    <source>
        <dbReference type="SAM" id="SignalP"/>
    </source>
</evidence>
<keyword evidence="6" id="KW-0862">Zinc</keyword>
<evidence type="ECO:0000259" key="11">
    <source>
        <dbReference type="Pfam" id="PF18962"/>
    </source>
</evidence>
<feature type="domain" description="Secretion system C-terminal sorting" evidence="11">
    <location>
        <begin position="387"/>
        <end position="455"/>
    </location>
</feature>
<protein>
    <submittedName>
        <fullName evidence="12">T9SS type A sorting domain-containing protein</fullName>
    </submittedName>
</protein>
<evidence type="ECO:0000259" key="10">
    <source>
        <dbReference type="Pfam" id="PF05572"/>
    </source>
</evidence>
<evidence type="ECO:0000256" key="5">
    <source>
        <dbReference type="ARBA" id="ARBA00022801"/>
    </source>
</evidence>
<sequence>MKKTIYSKIALLAALLTLGLTANAQQKAKAFGRPVKTAPSESGHIRCVSTEYEEYLQEKMPERETKEQFEQWIAGKIAEGKARRQASPSNEAIVITIPVVVHVIHDGDAVGSGENIKEGQILSQITVLNQDYRRMAGTPGFNSDAVGADIEIEFCLAKTAPDGTLTNGIDRVNLGQTEWGNSDIESIMKPETSWDPTKYFNIWVCRFGGDLADVLGYAQFPQSSGLQGLSAPYTASRDGVVIGYQNFGSRTIYPSGTYQTPYDKGRTATHEIGHALGLIHIWGDYIGCSNQAQNGDYCADTPVSEDANDTCPEGFDSCPSLPGEDMTNNYMDYTRDNCMNIFTADQKTRMRTVMQNSPRRASLTTSTVCQPPTAGVEDFELLNGINLYPNPAQDILNIAVENGELPDSFTIYNNLGQTIATVKVSSNANLTINTSSYSNGIYFIKVDKGSQSKKLKFVKN</sequence>
<evidence type="ECO:0000256" key="1">
    <source>
        <dbReference type="ARBA" id="ARBA00008721"/>
    </source>
</evidence>
<evidence type="ECO:0000256" key="7">
    <source>
        <dbReference type="ARBA" id="ARBA00023049"/>
    </source>
</evidence>
<dbReference type="SUPFAM" id="SSF55486">
    <property type="entry name" value="Metalloproteases ('zincins'), catalytic domain"/>
    <property type="match status" value="1"/>
</dbReference>
<evidence type="ECO:0000256" key="2">
    <source>
        <dbReference type="ARBA" id="ARBA00022670"/>
    </source>
</evidence>
<organism evidence="12 13">
    <name type="scientific">Flavobacterium arundinis</name>
    <dbReference type="NCBI Taxonomy" id="3139143"/>
    <lineage>
        <taxon>Bacteria</taxon>
        <taxon>Pseudomonadati</taxon>
        <taxon>Bacteroidota</taxon>
        <taxon>Flavobacteriia</taxon>
        <taxon>Flavobacteriales</taxon>
        <taxon>Flavobacteriaceae</taxon>
        <taxon>Flavobacterium</taxon>
    </lineage>
</organism>
<dbReference type="Pfam" id="PF05572">
    <property type="entry name" value="Peptidase_M43"/>
    <property type="match status" value="1"/>
</dbReference>
<proteinExistence type="inferred from homology"/>
<keyword evidence="13" id="KW-1185">Reference proteome</keyword>
<dbReference type="NCBIfam" id="TIGR04183">
    <property type="entry name" value="Por_Secre_tail"/>
    <property type="match status" value="1"/>
</dbReference>
<keyword evidence="7" id="KW-0482">Metalloprotease</keyword>
<dbReference type="EMBL" id="JBBYHR010000009">
    <property type="protein sequence ID" value="MEL1245621.1"/>
    <property type="molecule type" value="Genomic_DNA"/>
</dbReference>
<dbReference type="Proteomes" id="UP001464555">
    <property type="component" value="Unassembled WGS sequence"/>
</dbReference>
<keyword evidence="5" id="KW-0378">Hydrolase</keyword>
<keyword evidence="2" id="KW-0645">Protease</keyword>
<comment type="caution">
    <text evidence="12">The sequence shown here is derived from an EMBL/GenBank/DDBJ whole genome shotgun (WGS) entry which is preliminary data.</text>
</comment>
<keyword evidence="4 9" id="KW-0732">Signal</keyword>
<dbReference type="Gene3D" id="3.40.390.10">
    <property type="entry name" value="Collagenase (Catalytic Domain)"/>
    <property type="match status" value="1"/>
</dbReference>
<dbReference type="InterPro" id="IPR024079">
    <property type="entry name" value="MetalloPept_cat_dom_sf"/>
</dbReference>
<reference evidence="12 13" key="1">
    <citation type="submission" date="2024-04" db="EMBL/GenBank/DDBJ databases">
        <title>Flavobacterium sp. DGU11 16S ribosomal RNA gene Genome sequencing and assembly.</title>
        <authorList>
            <person name="Park S."/>
        </authorList>
    </citation>
    <scope>NUCLEOTIDE SEQUENCE [LARGE SCALE GENOMIC DNA]</scope>
    <source>
        <strain evidence="12 13">DGU11</strain>
    </source>
</reference>
<name>A0ABU9I077_9FLAO</name>
<dbReference type="PANTHER" id="PTHR47466:SF1">
    <property type="entry name" value="METALLOPROTEASE MEP1 (AFU_ORTHOLOGUE AFUA_1G07730)-RELATED"/>
    <property type="match status" value="1"/>
</dbReference>